<dbReference type="PANTHER" id="PTHR43084:SF1">
    <property type="entry name" value="PERSULFIDE DIOXYGENASE ETHE1, MITOCHONDRIAL"/>
    <property type="match status" value="1"/>
</dbReference>
<dbReference type="GO" id="GO:0050313">
    <property type="term" value="F:sulfur dioxygenase activity"/>
    <property type="evidence" value="ECO:0007669"/>
    <property type="project" value="InterPro"/>
</dbReference>
<protein>
    <submittedName>
        <fullName evidence="3">Zn-dependent hydrolases</fullName>
    </submittedName>
</protein>
<sequence>MIFRQFEATEGELSYLLADPVTGAAALIDPDLAALERYRTALDESGLTLRYVLETHLHESHVSAAPWLRDSAAARVAMSDCADAGCIDQRLQDGDELYLGEETLIAIATPGHSACSMVYRWRDRLFTGHTLLVGAAGDTCRSDADPERLYSSVMDQLYRLPGDLLVYPGRVVEGRRVSSIAQERQINAGLNRRSQRADFIAARRADRRSLAATAAQRLRINRECRYDATPEFSTHKPTEQGNHHADI</sequence>
<dbReference type="GO" id="GO:0070813">
    <property type="term" value="P:hydrogen sulfide metabolic process"/>
    <property type="evidence" value="ECO:0007669"/>
    <property type="project" value="TreeGrafter"/>
</dbReference>
<dbReference type="GO" id="GO:0046872">
    <property type="term" value="F:metal ion binding"/>
    <property type="evidence" value="ECO:0007669"/>
    <property type="project" value="UniProtKB-KW"/>
</dbReference>
<reference evidence="3 4" key="1">
    <citation type="submission" date="2017-05" db="EMBL/GenBank/DDBJ databases">
        <title>Thiocyanate degradation by Thiohalobacter thiocyanaticus FOKN1.</title>
        <authorList>
            <person name="Oshiki M."/>
            <person name="Fukushima T."/>
            <person name="Kawano S."/>
            <person name="Nakagawa J."/>
        </authorList>
    </citation>
    <scope>NUCLEOTIDE SEQUENCE [LARGE SCALE GENOMIC DNA]</scope>
    <source>
        <strain evidence="3 4">FOKN1</strain>
    </source>
</reference>
<dbReference type="EMBL" id="AP018052">
    <property type="protein sequence ID" value="BAZ93504.1"/>
    <property type="molecule type" value="Genomic_DNA"/>
</dbReference>
<dbReference type="KEGG" id="ttc:FOKN1_1105"/>
<keyword evidence="1" id="KW-0479">Metal-binding</keyword>
<dbReference type="PANTHER" id="PTHR43084">
    <property type="entry name" value="PERSULFIDE DIOXYGENASE ETHE1"/>
    <property type="match status" value="1"/>
</dbReference>
<dbReference type="Proteomes" id="UP000218765">
    <property type="component" value="Chromosome"/>
</dbReference>
<dbReference type="GO" id="GO:0006749">
    <property type="term" value="P:glutathione metabolic process"/>
    <property type="evidence" value="ECO:0007669"/>
    <property type="project" value="InterPro"/>
</dbReference>
<dbReference type="InterPro" id="IPR036866">
    <property type="entry name" value="RibonucZ/Hydroxyglut_hydro"/>
</dbReference>
<dbReference type="SUPFAM" id="SSF56281">
    <property type="entry name" value="Metallo-hydrolase/oxidoreductase"/>
    <property type="match status" value="1"/>
</dbReference>
<dbReference type="OrthoDB" id="9784009at2"/>
<dbReference type="SMART" id="SM00849">
    <property type="entry name" value="Lactamase_B"/>
    <property type="match status" value="1"/>
</dbReference>
<proteinExistence type="predicted"/>
<dbReference type="Gene3D" id="3.60.15.10">
    <property type="entry name" value="Ribonuclease Z/Hydroxyacylglutathione hydrolase-like"/>
    <property type="match status" value="1"/>
</dbReference>
<feature type="domain" description="Metallo-beta-lactamase" evidence="2">
    <location>
        <begin position="11"/>
        <end position="170"/>
    </location>
</feature>
<evidence type="ECO:0000313" key="3">
    <source>
        <dbReference type="EMBL" id="BAZ93504.1"/>
    </source>
</evidence>
<dbReference type="GO" id="GO:0016787">
    <property type="term" value="F:hydrolase activity"/>
    <property type="evidence" value="ECO:0007669"/>
    <property type="project" value="UniProtKB-KW"/>
</dbReference>
<accession>A0A1Z4VQL8</accession>
<dbReference type="InterPro" id="IPR051682">
    <property type="entry name" value="Mito_Persulfide_Diox"/>
</dbReference>
<dbReference type="Pfam" id="PF00753">
    <property type="entry name" value="Lactamase_B"/>
    <property type="match status" value="1"/>
</dbReference>
<organism evidence="3 4">
    <name type="scientific">Thiohalobacter thiocyanaticus</name>
    <dbReference type="NCBI Taxonomy" id="585455"/>
    <lineage>
        <taxon>Bacteria</taxon>
        <taxon>Pseudomonadati</taxon>
        <taxon>Pseudomonadota</taxon>
        <taxon>Gammaproteobacteria</taxon>
        <taxon>Thiohalobacterales</taxon>
        <taxon>Thiohalobacteraceae</taxon>
        <taxon>Thiohalobacter</taxon>
    </lineage>
</organism>
<evidence type="ECO:0000313" key="4">
    <source>
        <dbReference type="Proteomes" id="UP000218765"/>
    </source>
</evidence>
<dbReference type="InterPro" id="IPR044528">
    <property type="entry name" value="POD-like_MBL-fold"/>
</dbReference>
<keyword evidence="3" id="KW-0378">Hydrolase</keyword>
<dbReference type="RefSeq" id="WP_157745380.1">
    <property type="nucleotide sequence ID" value="NZ_AP018052.1"/>
</dbReference>
<dbReference type="CDD" id="cd07724">
    <property type="entry name" value="POD-like_MBL-fold"/>
    <property type="match status" value="1"/>
</dbReference>
<dbReference type="InterPro" id="IPR001279">
    <property type="entry name" value="Metallo-B-lactamas"/>
</dbReference>
<evidence type="ECO:0000259" key="2">
    <source>
        <dbReference type="SMART" id="SM00849"/>
    </source>
</evidence>
<name>A0A1Z4VQL8_9GAMM</name>
<dbReference type="AlphaFoldDB" id="A0A1Z4VQL8"/>
<keyword evidence="4" id="KW-1185">Reference proteome</keyword>
<gene>
    <name evidence="3" type="ORF">FOKN1_1105</name>
</gene>
<evidence type="ECO:0000256" key="1">
    <source>
        <dbReference type="ARBA" id="ARBA00022723"/>
    </source>
</evidence>